<evidence type="ECO:0000313" key="1">
    <source>
        <dbReference type="EMBL" id="QFP42525.1"/>
    </source>
</evidence>
<gene>
    <name evidence="1" type="ORF">F9Y90_05350</name>
</gene>
<proteinExistence type="predicted"/>
<reference evidence="1" key="1">
    <citation type="submission" date="2019-10" db="EMBL/GenBank/DDBJ databases">
        <title>Whole genome sequencing of Borrelia miyamotoi strains isolated in Europe.</title>
        <authorList>
            <person name="Sprong H."/>
            <person name="Azagi T."/>
            <person name="Kuleshov K.V."/>
            <person name="Platonov A.E."/>
            <person name="Hoornstra D."/>
            <person name="Hovius J.W."/>
        </authorList>
    </citation>
    <scope>NUCLEOTIDE SEQUENCE</scope>
    <source>
        <strain evidence="1">NL-IR-2</strain>
        <plasmid evidence="1">unnamed</plasmid>
    </source>
</reference>
<name>A0A5P8ATU4_9SPIR</name>
<geneLocation type="plasmid" evidence="1">
    <name>unnamed</name>
</geneLocation>
<protein>
    <submittedName>
        <fullName evidence="1">Uncharacterized protein</fullName>
    </submittedName>
</protein>
<dbReference type="RefSeq" id="WP_152305600.1">
    <property type="nucleotide sequence ID" value="NZ_CP044639.1"/>
</dbReference>
<organism evidence="1">
    <name type="scientific">Borrelia miyamotoi</name>
    <dbReference type="NCBI Taxonomy" id="47466"/>
    <lineage>
        <taxon>Bacteria</taxon>
        <taxon>Pseudomonadati</taxon>
        <taxon>Spirochaetota</taxon>
        <taxon>Spirochaetia</taxon>
        <taxon>Spirochaetales</taxon>
        <taxon>Borreliaceae</taxon>
        <taxon>Borrelia</taxon>
    </lineage>
</organism>
<sequence>MSDLFDLDYYSKEIASVINDISVPKFYKWLANEQFEYVNLKNGFVKTIKWDAFINKNPTSLVDELNSISTIGFRSETVMLNYLRLQYKFRHINQAEEDFYTNDEYIGNANNNLLPFREAYKLASDEIIKIIDHFILTGFISIRKDGKDQKVLLPNMHGLLNLPNQIKEDVEASNKDKMDKIFEKIEEGLSKLELGDEFSTPMMVLLDQKTSLKLIKPYGTDTRPSVSNEKWRDVLINTIKAMNNWQDVYLETSNLLKDQIIIYPLNPKLLKFKPSKYMLPTLNRQVDYDSSDIAHSYLDFVLGGLLATDKTVLQINIKQS</sequence>
<accession>A0A5P8ATU4</accession>
<dbReference type="EMBL" id="CP044639">
    <property type="protein sequence ID" value="QFP42525.1"/>
    <property type="molecule type" value="Genomic_DNA"/>
</dbReference>
<dbReference type="AlphaFoldDB" id="A0A5P8ATU4"/>
<keyword evidence="1" id="KW-0614">Plasmid</keyword>